<keyword evidence="7" id="KW-1185">Reference proteome</keyword>
<dbReference type="EC" id="2.4.2.52" evidence="5"/>
<organism evidence="6 7">
    <name type="scientific">Paraburkholderia piptadeniae</name>
    <dbReference type="NCBI Taxonomy" id="1701573"/>
    <lineage>
        <taxon>Bacteria</taxon>
        <taxon>Pseudomonadati</taxon>
        <taxon>Pseudomonadota</taxon>
        <taxon>Betaproteobacteria</taxon>
        <taxon>Burkholderiales</taxon>
        <taxon>Burkholderiaceae</taxon>
        <taxon>Paraburkholderia</taxon>
    </lineage>
</organism>
<dbReference type="Gene3D" id="1.10.4200.10">
    <property type="entry name" value="Triphosphoribosyl-dephospho-CoA protein"/>
    <property type="match status" value="1"/>
</dbReference>
<dbReference type="GO" id="GO:0046917">
    <property type="term" value="F:triphosphoribosyl-dephospho-CoA synthase activity"/>
    <property type="evidence" value="ECO:0007669"/>
    <property type="project" value="UniProtKB-UniRule"/>
</dbReference>
<dbReference type="NCBIfam" id="NF002315">
    <property type="entry name" value="PRK01237.1"/>
    <property type="match status" value="1"/>
</dbReference>
<dbReference type="Proteomes" id="UP000195569">
    <property type="component" value="Unassembled WGS sequence"/>
</dbReference>
<keyword evidence="2 5" id="KW-0808">Transferase</keyword>
<keyword evidence="4 5" id="KW-0067">ATP-binding</keyword>
<evidence type="ECO:0000256" key="1">
    <source>
        <dbReference type="ARBA" id="ARBA00001210"/>
    </source>
</evidence>
<dbReference type="RefSeq" id="WP_087732346.1">
    <property type="nucleotide sequence ID" value="NZ_CYGY02000004.1"/>
</dbReference>
<dbReference type="GO" id="GO:0051191">
    <property type="term" value="P:prosthetic group biosynthetic process"/>
    <property type="evidence" value="ECO:0007669"/>
    <property type="project" value="TreeGrafter"/>
</dbReference>
<dbReference type="GO" id="GO:0016757">
    <property type="term" value="F:glycosyltransferase activity"/>
    <property type="evidence" value="ECO:0007669"/>
    <property type="project" value="UniProtKB-KW"/>
</dbReference>
<dbReference type="EMBL" id="CYGY02000004">
    <property type="protein sequence ID" value="SIT35449.1"/>
    <property type="molecule type" value="Genomic_DNA"/>
</dbReference>
<evidence type="ECO:0000256" key="3">
    <source>
        <dbReference type="ARBA" id="ARBA00022741"/>
    </source>
</evidence>
<dbReference type="HAMAP" id="MF_01883">
    <property type="entry name" value="MdcB"/>
    <property type="match status" value="1"/>
</dbReference>
<comment type="similarity">
    <text evidence="5">Belongs to the CitG/MdcB family.</text>
</comment>
<comment type="function">
    <text evidence="5">Involved in the formation of 2-(5''-phosphoribosyl)-3'-dephosphocoenzyme-A, the prosthetic group of the acyl-carrier protein of the malonate decarboxylase.</text>
</comment>
<protein>
    <recommendedName>
        <fullName evidence="5">Probable 2-(5''-triphosphoribosyl)-3'-dephosphocoenzyme-A synthase</fullName>
        <shortName evidence="5">2-(5''-triphosphoribosyl)-3'-dephospho-CoA synthase</shortName>
        <ecNumber evidence="5">2.4.2.52</ecNumber>
    </recommendedName>
</protein>
<dbReference type="Pfam" id="PF01874">
    <property type="entry name" value="CitG"/>
    <property type="match status" value="1"/>
</dbReference>
<dbReference type="PANTHER" id="PTHR30201:SF2">
    <property type="entry name" value="2-(5''-TRIPHOSPHORIBOSYL)-3'-DEPHOSPHOCOENZYME-A SYNTHASE"/>
    <property type="match status" value="1"/>
</dbReference>
<dbReference type="GO" id="GO:0005524">
    <property type="term" value="F:ATP binding"/>
    <property type="evidence" value="ECO:0007669"/>
    <property type="project" value="UniProtKB-KW"/>
</dbReference>
<dbReference type="NCBIfam" id="TIGR03132">
    <property type="entry name" value="malonate_mdcB"/>
    <property type="match status" value="1"/>
</dbReference>
<dbReference type="InterPro" id="IPR017555">
    <property type="entry name" value="TriPribosyl-deP-CoA_syn"/>
</dbReference>
<name>A0A1N7RK30_9BURK</name>
<dbReference type="OrthoDB" id="114886at2"/>
<comment type="catalytic activity">
    <reaction evidence="1 5">
        <text>3'-dephospho-CoA + ATP = 2'-(5''-triphospho-alpha-D-ribosyl)-3'-dephospho-CoA + adenine</text>
        <dbReference type="Rhea" id="RHEA:15117"/>
        <dbReference type="ChEBI" id="CHEBI:16708"/>
        <dbReference type="ChEBI" id="CHEBI:30616"/>
        <dbReference type="ChEBI" id="CHEBI:57328"/>
        <dbReference type="ChEBI" id="CHEBI:61378"/>
        <dbReference type="EC" id="2.4.2.52"/>
    </reaction>
</comment>
<accession>A0A1N7RK30</accession>
<dbReference type="InterPro" id="IPR002736">
    <property type="entry name" value="CitG"/>
</dbReference>
<evidence type="ECO:0000256" key="2">
    <source>
        <dbReference type="ARBA" id="ARBA00022679"/>
    </source>
</evidence>
<keyword evidence="6" id="KW-0328">Glycosyltransferase</keyword>
<sequence length="326" mass="33867">MGLLSTLRSEAAAVRRARVEDFGRRCGALSDTTLADLAVASLIEEAQLTPKPALVDARGSGAHRDLDLPLMLRSARALEPTFAALARASRGRMPSATLRTELAQLGRAGEQDMMRATDGSNAHRGAIWIVGLLVAGAAIVFDEDAQLATPALTPYAHVHAHAHAHSHAARVCELAAQIACFPDRFASPADSHGERVRRRYGVGGARQEAQDGFPHVIGVGLPALRAARAKGIREDDARLDALLAIMASLDDTCLLHRAGLAGLRAGQRGAHVVLAAGGTSTAAGRAALDALDSELLSLNASPGGAADLLAATLFIDRLAHRAASGS</sequence>
<evidence type="ECO:0000313" key="7">
    <source>
        <dbReference type="Proteomes" id="UP000195569"/>
    </source>
</evidence>
<evidence type="ECO:0000256" key="4">
    <source>
        <dbReference type="ARBA" id="ARBA00022840"/>
    </source>
</evidence>
<evidence type="ECO:0000256" key="5">
    <source>
        <dbReference type="HAMAP-Rule" id="MF_01883"/>
    </source>
</evidence>
<dbReference type="AlphaFoldDB" id="A0A1N7RK30"/>
<dbReference type="PANTHER" id="PTHR30201">
    <property type="entry name" value="TRIPHOSPHORIBOSYL-DEPHOSPHO-COA SYNTHASE"/>
    <property type="match status" value="1"/>
</dbReference>
<comment type="caution">
    <text evidence="6">The sequence shown here is derived from an EMBL/GenBank/DDBJ whole genome shotgun (WGS) entry which is preliminary data.</text>
</comment>
<keyword evidence="3 5" id="KW-0547">Nucleotide-binding</keyword>
<evidence type="ECO:0000313" key="6">
    <source>
        <dbReference type="EMBL" id="SIT35449.1"/>
    </source>
</evidence>
<proteinExistence type="inferred from homology"/>
<gene>
    <name evidence="5 6" type="primary">mdcB</name>
    <name evidence="6" type="ORF">BN2476_40017</name>
</gene>
<reference evidence="6" key="1">
    <citation type="submission" date="2016-12" db="EMBL/GenBank/DDBJ databases">
        <authorList>
            <person name="Moulin L."/>
        </authorList>
    </citation>
    <scope>NUCLEOTIDE SEQUENCE [LARGE SCALE GENOMIC DNA]</scope>
    <source>
        <strain evidence="6">STM 7183</strain>
    </source>
</reference>